<dbReference type="Proteomes" id="UP000561326">
    <property type="component" value="Unassembled WGS sequence"/>
</dbReference>
<dbReference type="AlphaFoldDB" id="A0A848CRD9"/>
<proteinExistence type="predicted"/>
<keyword evidence="1" id="KW-0472">Membrane</keyword>
<accession>A0A848CRD9</accession>
<gene>
    <name evidence="2" type="ORF">HF838_17470</name>
</gene>
<feature type="transmembrane region" description="Helical" evidence="1">
    <location>
        <begin position="30"/>
        <end position="54"/>
    </location>
</feature>
<evidence type="ECO:0000313" key="3">
    <source>
        <dbReference type="Proteomes" id="UP000561326"/>
    </source>
</evidence>
<dbReference type="EMBL" id="JABAGO010000038">
    <property type="protein sequence ID" value="NMF00025.1"/>
    <property type="molecule type" value="Genomic_DNA"/>
</dbReference>
<comment type="caution">
    <text evidence="2">The sequence shown here is derived from an EMBL/GenBank/DDBJ whole genome shotgun (WGS) entry which is preliminary data.</text>
</comment>
<keyword evidence="1" id="KW-1133">Transmembrane helix</keyword>
<reference evidence="2 3" key="1">
    <citation type="submission" date="2020-04" db="EMBL/GenBank/DDBJ databases">
        <authorList>
            <person name="Hitch T.C.A."/>
            <person name="Wylensek D."/>
            <person name="Clavel T."/>
        </authorList>
    </citation>
    <scope>NUCLEOTIDE SEQUENCE [LARGE SCALE GENOMIC DNA]</scope>
    <source>
        <strain evidence="2 3">WB01_D5_05</strain>
    </source>
</reference>
<evidence type="ECO:0000313" key="2">
    <source>
        <dbReference type="EMBL" id="NMF00025.1"/>
    </source>
</evidence>
<sequence length="69" mass="7423">MEYILAYLIIGLVFAGLTGGKAILDAEEEGGPLAVLVTFVLIAIIGALLWPMLLTGRVCKFFTKPKGER</sequence>
<protein>
    <submittedName>
        <fullName evidence="2">Uncharacterized protein</fullName>
    </submittedName>
</protein>
<dbReference type="RefSeq" id="WP_168975900.1">
    <property type="nucleotide sequence ID" value="NZ_JABAGO010000038.1"/>
</dbReference>
<evidence type="ECO:0000256" key="1">
    <source>
        <dbReference type="SAM" id="Phobius"/>
    </source>
</evidence>
<organism evidence="2 3">
    <name type="scientific">Aneurinibacillus aneurinilyticus</name>
    <name type="common">Bacillus aneurinolyticus</name>
    <dbReference type="NCBI Taxonomy" id="1391"/>
    <lineage>
        <taxon>Bacteria</taxon>
        <taxon>Bacillati</taxon>
        <taxon>Bacillota</taxon>
        <taxon>Bacilli</taxon>
        <taxon>Bacillales</taxon>
        <taxon>Paenibacillaceae</taxon>
        <taxon>Aneurinibacillus group</taxon>
        <taxon>Aneurinibacillus</taxon>
    </lineage>
</organism>
<keyword evidence="1" id="KW-0812">Transmembrane</keyword>
<name>A0A848CRD9_ANEAE</name>